<accession>F4SA81</accession>
<protein>
    <submittedName>
        <fullName evidence="1">Uncharacterized protein</fullName>
    </submittedName>
</protein>
<gene>
    <name evidence="1" type="ORF">MELLADRAFT_73600</name>
</gene>
<evidence type="ECO:0000313" key="2">
    <source>
        <dbReference type="Proteomes" id="UP000001072"/>
    </source>
</evidence>
<dbReference type="Proteomes" id="UP000001072">
    <property type="component" value="Unassembled WGS sequence"/>
</dbReference>
<feature type="non-terminal residue" evidence="1">
    <location>
        <position position="244"/>
    </location>
</feature>
<dbReference type="InParanoid" id="F4SA81"/>
<dbReference type="AlphaFoldDB" id="F4SA81"/>
<dbReference type="HOGENOM" id="CLU_1140312_0_0_1"/>
<dbReference type="OrthoDB" id="2512963at2759"/>
<dbReference type="KEGG" id="mlr:MELLADRAFT_73600"/>
<keyword evidence="2" id="KW-1185">Reference proteome</keyword>
<dbReference type="VEuPathDB" id="FungiDB:MELLADRAFT_73600"/>
<name>F4SA81_MELLP</name>
<organism evidence="2">
    <name type="scientific">Melampsora larici-populina (strain 98AG31 / pathotype 3-4-7)</name>
    <name type="common">Poplar leaf rust fungus</name>
    <dbReference type="NCBI Taxonomy" id="747676"/>
    <lineage>
        <taxon>Eukaryota</taxon>
        <taxon>Fungi</taxon>
        <taxon>Dikarya</taxon>
        <taxon>Basidiomycota</taxon>
        <taxon>Pucciniomycotina</taxon>
        <taxon>Pucciniomycetes</taxon>
        <taxon>Pucciniales</taxon>
        <taxon>Melampsoraceae</taxon>
        <taxon>Melampsora</taxon>
    </lineage>
</organism>
<evidence type="ECO:0000313" key="1">
    <source>
        <dbReference type="EMBL" id="EGF98451.1"/>
    </source>
</evidence>
<dbReference type="EMBL" id="GL883176">
    <property type="protein sequence ID" value="EGF98451.1"/>
    <property type="molecule type" value="Genomic_DNA"/>
</dbReference>
<dbReference type="RefSeq" id="XP_007418287.1">
    <property type="nucleotide sequence ID" value="XM_007418225.1"/>
</dbReference>
<dbReference type="GeneID" id="18932432"/>
<reference evidence="2" key="1">
    <citation type="journal article" date="2011" name="Proc. Natl. Acad. Sci. U.S.A.">
        <title>Obligate biotrophy features unraveled by the genomic analysis of rust fungi.</title>
        <authorList>
            <person name="Duplessis S."/>
            <person name="Cuomo C.A."/>
            <person name="Lin Y.-C."/>
            <person name="Aerts A."/>
            <person name="Tisserant E."/>
            <person name="Veneault-Fourrey C."/>
            <person name="Joly D.L."/>
            <person name="Hacquard S."/>
            <person name="Amselem J."/>
            <person name="Cantarel B.L."/>
            <person name="Chiu R."/>
            <person name="Coutinho P.M."/>
            <person name="Feau N."/>
            <person name="Field M."/>
            <person name="Frey P."/>
            <person name="Gelhaye E."/>
            <person name="Goldberg J."/>
            <person name="Grabherr M.G."/>
            <person name="Kodira C.D."/>
            <person name="Kohler A."/>
            <person name="Kuees U."/>
            <person name="Lindquist E.A."/>
            <person name="Lucas S.M."/>
            <person name="Mago R."/>
            <person name="Mauceli E."/>
            <person name="Morin E."/>
            <person name="Murat C."/>
            <person name="Pangilinan J.L."/>
            <person name="Park R."/>
            <person name="Pearson M."/>
            <person name="Quesneville H."/>
            <person name="Rouhier N."/>
            <person name="Sakthikumar S."/>
            <person name="Salamov A.A."/>
            <person name="Schmutz J."/>
            <person name="Selles B."/>
            <person name="Shapiro H."/>
            <person name="Tanguay P."/>
            <person name="Tuskan G.A."/>
            <person name="Henrissat B."/>
            <person name="Van de Peer Y."/>
            <person name="Rouze P."/>
            <person name="Ellis J.G."/>
            <person name="Dodds P.N."/>
            <person name="Schein J.E."/>
            <person name="Zhong S."/>
            <person name="Hamelin R.C."/>
            <person name="Grigoriev I.V."/>
            <person name="Szabo L.J."/>
            <person name="Martin F."/>
        </authorList>
    </citation>
    <scope>NUCLEOTIDE SEQUENCE [LARGE SCALE GENOMIC DNA]</scope>
    <source>
        <strain evidence="2">98AG31 / pathotype 3-4-7</strain>
    </source>
</reference>
<sequence length="244" mass="26886">MADSSDSSIDPNALAQAGLFDASALFGPSSPQGRASPIQSDHSFLTSSTFNETADLLGMTEEYRNLASRIISKSTPENQYENYICLSTSILQAVRSRPSNLDESTVNKRQKLSWEPSATYVDWLNAITRETLLSAKITAYSDSVNADPIEDSFDRLIWEAIMAQTDSFKRSHFPEGFGTTSGSGVTSTVKTHMRNHAMKNAKAELRIKLMIGVLPRVNVAPTIPVPEINTIHLKVHNYCVEKSK</sequence>
<proteinExistence type="predicted"/>